<name>A0A8T2N596_9TELE</name>
<dbReference type="Gene3D" id="1.25.10.10">
    <property type="entry name" value="Leucine-rich Repeat Variant"/>
    <property type="match status" value="2"/>
</dbReference>
<dbReference type="OrthoDB" id="205662at2759"/>
<dbReference type="InterPro" id="IPR011989">
    <property type="entry name" value="ARM-like"/>
</dbReference>
<dbReference type="EMBL" id="JAFBMS010000115">
    <property type="protein sequence ID" value="KAG9335589.1"/>
    <property type="molecule type" value="Genomic_DNA"/>
</dbReference>
<dbReference type="PANTHER" id="PTHR12609">
    <property type="entry name" value="MICROTUBULE ASSOCIATED PROTEIN XMAP215"/>
    <property type="match status" value="1"/>
</dbReference>
<dbReference type="GO" id="GO:0051010">
    <property type="term" value="F:microtubule plus-end binding"/>
    <property type="evidence" value="ECO:0007669"/>
    <property type="project" value="InterPro"/>
</dbReference>
<evidence type="ECO:0000313" key="2">
    <source>
        <dbReference type="EMBL" id="KAG9335589.1"/>
    </source>
</evidence>
<gene>
    <name evidence="2" type="ORF">JZ751_004427</name>
</gene>
<dbReference type="InterPro" id="IPR045110">
    <property type="entry name" value="XMAP215"/>
</dbReference>
<dbReference type="GO" id="GO:0046785">
    <property type="term" value="P:microtubule polymerization"/>
    <property type="evidence" value="ECO:0007669"/>
    <property type="project" value="InterPro"/>
</dbReference>
<dbReference type="GO" id="GO:0007051">
    <property type="term" value="P:spindle organization"/>
    <property type="evidence" value="ECO:0007669"/>
    <property type="project" value="InterPro"/>
</dbReference>
<dbReference type="GO" id="GO:0061863">
    <property type="term" value="F:microtubule plus end polymerase"/>
    <property type="evidence" value="ECO:0007669"/>
    <property type="project" value="InterPro"/>
</dbReference>
<dbReference type="GO" id="GO:0030951">
    <property type="term" value="P:establishment or maintenance of microtubule cytoskeleton polarity"/>
    <property type="evidence" value="ECO:0007669"/>
    <property type="project" value="InterPro"/>
</dbReference>
<protein>
    <submittedName>
        <fullName evidence="2">Uncharacterized protein</fullName>
    </submittedName>
</protein>
<organism evidence="2 3">
    <name type="scientific">Albula glossodonta</name>
    <name type="common">roundjaw bonefish</name>
    <dbReference type="NCBI Taxonomy" id="121402"/>
    <lineage>
        <taxon>Eukaryota</taxon>
        <taxon>Metazoa</taxon>
        <taxon>Chordata</taxon>
        <taxon>Craniata</taxon>
        <taxon>Vertebrata</taxon>
        <taxon>Euteleostomi</taxon>
        <taxon>Actinopterygii</taxon>
        <taxon>Neopterygii</taxon>
        <taxon>Teleostei</taxon>
        <taxon>Albuliformes</taxon>
        <taxon>Albulidae</taxon>
        <taxon>Albula</taxon>
    </lineage>
</organism>
<keyword evidence="3" id="KW-1185">Reference proteome</keyword>
<evidence type="ECO:0000256" key="1">
    <source>
        <dbReference type="SAM" id="MobiDB-lite"/>
    </source>
</evidence>
<comment type="caution">
    <text evidence="2">The sequence shown here is derived from an EMBL/GenBank/DDBJ whole genome shotgun (WGS) entry which is preliminary data.</text>
</comment>
<reference evidence="2" key="1">
    <citation type="thesis" date="2021" institute="BYU ScholarsArchive" country="Provo, UT, USA">
        <title>Applications of and Algorithms for Genome Assembly and Genomic Analyses with an Emphasis on Marine Teleosts.</title>
        <authorList>
            <person name="Pickett B.D."/>
        </authorList>
    </citation>
    <scope>NUCLEOTIDE SEQUENCE</scope>
    <source>
        <strain evidence="2">HI-2016</strain>
    </source>
</reference>
<feature type="non-terminal residue" evidence="2">
    <location>
        <position position="1"/>
    </location>
</feature>
<accession>A0A8T2N596</accession>
<dbReference type="AlphaFoldDB" id="A0A8T2N596"/>
<feature type="compositionally biased region" description="Polar residues" evidence="1">
    <location>
        <begin position="159"/>
        <end position="173"/>
    </location>
</feature>
<dbReference type="Proteomes" id="UP000824540">
    <property type="component" value="Unassembled WGS sequence"/>
</dbReference>
<sequence length="173" mass="20246">MTTHECRSATAKWFTLRFIDTNTSVSMKAQEYLKLLFTMLCRENYHLNESEASSFIPYLILKHMEGEEDATISCLDLILKWFTLRFIDTNTSVSMKAQEYLKLLFTMLCRENYHLNESEASFFIPYLILKLSEKDMSMLEKRSKYSAKKAAAMPPKQVPESTPWSPQCQPDRQ</sequence>
<feature type="region of interest" description="Disordered" evidence="1">
    <location>
        <begin position="148"/>
        <end position="173"/>
    </location>
</feature>
<evidence type="ECO:0000313" key="3">
    <source>
        <dbReference type="Proteomes" id="UP000824540"/>
    </source>
</evidence>
<proteinExistence type="predicted"/>